<feature type="region of interest" description="Disordered" evidence="1">
    <location>
        <begin position="468"/>
        <end position="522"/>
    </location>
</feature>
<reference evidence="2" key="1">
    <citation type="thesis" date="2020" institute="ProQuest LLC" country="789 East Eisenhower Parkway, Ann Arbor, MI, USA">
        <title>Comparative Genomics and Chromosome Evolution.</title>
        <authorList>
            <person name="Mudd A.B."/>
        </authorList>
    </citation>
    <scope>NUCLEOTIDE SEQUENCE</scope>
    <source>
        <strain evidence="2">1538</strain>
        <tissue evidence="2">Blood</tissue>
    </source>
</reference>
<accession>A0AAV2ZP12</accession>
<evidence type="ECO:0000313" key="3">
    <source>
        <dbReference type="Proteomes" id="UP001181693"/>
    </source>
</evidence>
<protein>
    <submittedName>
        <fullName evidence="2">Uncharacterized protein</fullName>
    </submittedName>
</protein>
<feature type="compositionally biased region" description="Polar residues" evidence="1">
    <location>
        <begin position="239"/>
        <end position="262"/>
    </location>
</feature>
<feature type="compositionally biased region" description="Basic and acidic residues" evidence="1">
    <location>
        <begin position="489"/>
        <end position="500"/>
    </location>
</feature>
<dbReference type="AlphaFoldDB" id="A0AAV2ZP12"/>
<dbReference type="EMBL" id="DYDO01000011">
    <property type="protein sequence ID" value="DBA15808.1"/>
    <property type="molecule type" value="Genomic_DNA"/>
</dbReference>
<proteinExistence type="predicted"/>
<organism evidence="2 3">
    <name type="scientific">Pyxicephalus adspersus</name>
    <name type="common">African bullfrog</name>
    <dbReference type="NCBI Taxonomy" id="30357"/>
    <lineage>
        <taxon>Eukaryota</taxon>
        <taxon>Metazoa</taxon>
        <taxon>Chordata</taxon>
        <taxon>Craniata</taxon>
        <taxon>Vertebrata</taxon>
        <taxon>Euteleostomi</taxon>
        <taxon>Amphibia</taxon>
        <taxon>Batrachia</taxon>
        <taxon>Anura</taxon>
        <taxon>Neobatrachia</taxon>
        <taxon>Ranoidea</taxon>
        <taxon>Pyxicephalidae</taxon>
        <taxon>Pyxicephalinae</taxon>
        <taxon>Pyxicephalus</taxon>
    </lineage>
</organism>
<feature type="compositionally biased region" description="Basic and acidic residues" evidence="1">
    <location>
        <begin position="328"/>
        <end position="341"/>
    </location>
</feature>
<feature type="compositionally biased region" description="Polar residues" evidence="1">
    <location>
        <begin position="394"/>
        <end position="416"/>
    </location>
</feature>
<name>A0AAV2ZP12_PYXAD</name>
<feature type="compositionally biased region" description="Low complexity" evidence="1">
    <location>
        <begin position="14"/>
        <end position="25"/>
    </location>
</feature>
<feature type="region of interest" description="Disordered" evidence="1">
    <location>
        <begin position="1"/>
        <end position="72"/>
    </location>
</feature>
<feature type="compositionally biased region" description="Polar residues" evidence="1">
    <location>
        <begin position="30"/>
        <end position="39"/>
    </location>
</feature>
<sequence length="546" mass="58849">MESGAELRDRVLEGGAISSSNGGAIREISSMDQSASPGGSTKPLERKKEPHAPRSSIVPTPQHRSSHSSSSGAIDLQAVVGRSGSSISGVTVPIRLDALSFLLNSAVIGNFRMPSQMPCYQPAYPMFPQPQMGCSPHGMCMGSQYCPSHFPNQFSAHQAGFVACGSQQNMQSFQQQVPNFNQGVGNASQIQNQGPFAGMNPQSGMSYVSTGTAFNPGGTAFNPAGTTFNAAGTPFNSTELASGSTRSNSVQNSFGSAPSESINWPKKPYEKAGSSERFGNNSFSSERQSGFRKFEDNWSSRQQSNSHGRGFSRDRGNVGGSSWQGSSREQDREPSFGDRSRNTGFGSKRNFRESPETFQDRDSFSKRSRWPSSQGGGRENSNSSQQINKQNNSPLWSNKDNTSDKSNMGQETNTVKASAGDEDWEIDYSEQTTGNIAKKPDVQLPVVSSPKNSCETVIDLCEVVKPAERSTEEFSAQPETEDGQSDSGSGKDKAKIDLKEQQQNPEDSASVPGIVDIEDQSDEEMYIVDGEDNNDVLVEVKESSPS</sequence>
<feature type="compositionally biased region" description="Basic and acidic residues" evidence="1">
    <location>
        <begin position="1"/>
        <end position="12"/>
    </location>
</feature>
<feature type="compositionally biased region" description="Low complexity" evidence="1">
    <location>
        <begin position="380"/>
        <end position="393"/>
    </location>
</feature>
<comment type="caution">
    <text evidence="2">The sequence shown here is derived from an EMBL/GenBank/DDBJ whole genome shotgun (WGS) entry which is preliminary data.</text>
</comment>
<feature type="region of interest" description="Disordered" evidence="1">
    <location>
        <begin position="239"/>
        <end position="451"/>
    </location>
</feature>
<feature type="compositionally biased region" description="Basic and acidic residues" evidence="1">
    <location>
        <begin position="43"/>
        <end position="52"/>
    </location>
</feature>
<gene>
    <name evidence="2" type="ORF">GDO54_003269</name>
</gene>
<dbReference type="Proteomes" id="UP001181693">
    <property type="component" value="Unassembled WGS sequence"/>
</dbReference>
<feature type="compositionally biased region" description="Basic and acidic residues" evidence="1">
    <location>
        <begin position="350"/>
        <end position="365"/>
    </location>
</feature>
<evidence type="ECO:0000313" key="2">
    <source>
        <dbReference type="EMBL" id="DBA15808.1"/>
    </source>
</evidence>
<feature type="compositionally biased region" description="Polar residues" evidence="1">
    <location>
        <begin position="277"/>
        <end position="288"/>
    </location>
</feature>
<keyword evidence="3" id="KW-1185">Reference proteome</keyword>
<evidence type="ECO:0000256" key="1">
    <source>
        <dbReference type="SAM" id="MobiDB-lite"/>
    </source>
</evidence>